<dbReference type="OrthoDB" id="9787933at2"/>
<dbReference type="InterPro" id="IPR002925">
    <property type="entry name" value="Dienelactn_hydro"/>
</dbReference>
<evidence type="ECO:0000313" key="3">
    <source>
        <dbReference type="Proteomes" id="UP000297890"/>
    </source>
</evidence>
<dbReference type="GO" id="GO:0016787">
    <property type="term" value="F:hydrolase activity"/>
    <property type="evidence" value="ECO:0007669"/>
    <property type="project" value="UniProtKB-KW"/>
</dbReference>
<dbReference type="SUPFAM" id="SSF53474">
    <property type="entry name" value="alpha/beta-Hydrolases"/>
    <property type="match status" value="1"/>
</dbReference>
<dbReference type="InterPro" id="IPR051049">
    <property type="entry name" value="Dienelactone_hydrolase-like"/>
</dbReference>
<dbReference type="PANTHER" id="PTHR46623">
    <property type="entry name" value="CARBOXYMETHYLENEBUTENOLIDASE-RELATED"/>
    <property type="match status" value="1"/>
</dbReference>
<protein>
    <submittedName>
        <fullName evidence="2">Dienelactone hydrolase family protein</fullName>
    </submittedName>
</protein>
<dbReference type="PANTHER" id="PTHR46623:SF6">
    <property type="entry name" value="ALPHA_BETA-HYDROLASES SUPERFAMILY PROTEIN"/>
    <property type="match status" value="1"/>
</dbReference>
<dbReference type="Proteomes" id="UP000297890">
    <property type="component" value="Unassembled WGS sequence"/>
</dbReference>
<evidence type="ECO:0000313" key="2">
    <source>
        <dbReference type="EMBL" id="TFZ84201.1"/>
    </source>
</evidence>
<dbReference type="RefSeq" id="WP_135280561.1">
    <property type="nucleotide sequence ID" value="NZ_SRIO01000001.1"/>
</dbReference>
<keyword evidence="2" id="KW-0378">Hydrolase</keyword>
<dbReference type="EMBL" id="SRIO01000001">
    <property type="protein sequence ID" value="TFZ84201.1"/>
    <property type="molecule type" value="Genomic_DNA"/>
</dbReference>
<keyword evidence="3" id="KW-1185">Reference proteome</keyword>
<dbReference type="Gene3D" id="3.40.50.1820">
    <property type="entry name" value="alpha/beta hydrolase"/>
    <property type="match status" value="1"/>
</dbReference>
<comment type="caution">
    <text evidence="2">The sequence shown here is derived from an EMBL/GenBank/DDBJ whole genome shotgun (WGS) entry which is preliminary data.</text>
</comment>
<proteinExistence type="predicted"/>
<reference evidence="2 3" key="1">
    <citation type="journal article" date="2019" name="ISME J.">
        <title>Candidatus Macondimonas diazotrophica, a novel gammaproteobacterial genus dominating crude-oil-contaminated coastal sediments.</title>
        <authorList>
            <person name="Karthikeyan S."/>
            <person name="Konstantinidis K."/>
        </authorList>
    </citation>
    <scope>NUCLEOTIDE SEQUENCE [LARGE SCALE GENOMIC DNA]</scope>
    <source>
        <strain evidence="2 3">KTK01</strain>
    </source>
</reference>
<organism evidence="2 3">
    <name type="scientific">Candidatus Macondimonas diazotrophica</name>
    <dbReference type="NCBI Taxonomy" id="2305248"/>
    <lineage>
        <taxon>Bacteria</taxon>
        <taxon>Pseudomonadati</taxon>
        <taxon>Pseudomonadota</taxon>
        <taxon>Gammaproteobacteria</taxon>
        <taxon>Chromatiales</taxon>
        <taxon>Ectothiorhodospiraceae</taxon>
        <taxon>Candidatus Macondimonas</taxon>
    </lineage>
</organism>
<dbReference type="Pfam" id="PF01738">
    <property type="entry name" value="DLH"/>
    <property type="match status" value="1"/>
</dbReference>
<dbReference type="AlphaFoldDB" id="A0A4Z0FFR3"/>
<name>A0A4Z0FFR3_9GAMM</name>
<accession>A0A4Z0FFR3</accession>
<dbReference type="InterPro" id="IPR029058">
    <property type="entry name" value="AB_hydrolase_fold"/>
</dbReference>
<feature type="domain" description="Dienelactone hydrolase" evidence="1">
    <location>
        <begin position="16"/>
        <end position="222"/>
    </location>
</feature>
<gene>
    <name evidence="2" type="ORF">E4680_01300</name>
</gene>
<sequence length="224" mass="24407">MGQMIEFPRPDGRKARGYLAQARTADAPGIVVIQEWWGLQEQIKGLCDRLAESGYQALAPDLFQGVVVPYHDAGQAAKKMNSLDFLEATDQDVRGAAQYFAGQGRTVGLTGFCMGGAITLLGAVRIPELAAAVIFYGLPPASVADPANVRIPIQAHFANQDTWCTPATVDAFESALKAAQKSFELYRYEADHAFVNAQRAEVYDAAAADLAWQRSLDFWKRHLG</sequence>
<evidence type="ECO:0000259" key="1">
    <source>
        <dbReference type="Pfam" id="PF01738"/>
    </source>
</evidence>